<evidence type="ECO:0000313" key="3">
    <source>
        <dbReference type="Proteomes" id="UP001203410"/>
    </source>
</evidence>
<dbReference type="EMBL" id="JAMGBA010000001">
    <property type="protein sequence ID" value="MCL6698206.1"/>
    <property type="molecule type" value="Genomic_DNA"/>
</dbReference>
<reference evidence="2 3" key="1">
    <citation type="submission" date="2022-05" db="EMBL/GenBank/DDBJ databases">
        <authorList>
            <person name="Jo J.-H."/>
            <person name="Im W.-T."/>
        </authorList>
    </citation>
    <scope>NUCLEOTIDE SEQUENCE [LARGE SCALE GENOMIC DNA]</scope>
    <source>
        <strain evidence="2 3">NSE70-1</strain>
    </source>
</reference>
<dbReference type="InterPro" id="IPR011042">
    <property type="entry name" value="6-blade_b-propeller_TolB-like"/>
</dbReference>
<dbReference type="RefSeq" id="WP_249903553.1">
    <property type="nucleotide sequence ID" value="NZ_JAMGBA010000001.1"/>
</dbReference>
<dbReference type="InterPro" id="IPR011041">
    <property type="entry name" value="Quinoprot_gluc/sorb_DH_b-prop"/>
</dbReference>
<dbReference type="Proteomes" id="UP001203410">
    <property type="component" value="Unassembled WGS sequence"/>
</dbReference>
<dbReference type="InterPro" id="IPR012938">
    <property type="entry name" value="Glc/Sorbosone_DH"/>
</dbReference>
<name>A0ABT0RTQ1_9SPHN</name>
<evidence type="ECO:0000313" key="2">
    <source>
        <dbReference type="EMBL" id="MCL6698206.1"/>
    </source>
</evidence>
<dbReference type="SUPFAM" id="SSF50952">
    <property type="entry name" value="Soluble quinoprotein glucose dehydrogenase"/>
    <property type="match status" value="1"/>
</dbReference>
<comment type="caution">
    <text evidence="2">The sequence shown here is derived from an EMBL/GenBank/DDBJ whole genome shotgun (WGS) entry which is preliminary data.</text>
</comment>
<keyword evidence="3" id="KW-1185">Reference proteome</keyword>
<organism evidence="2 3">
    <name type="scientific">Sphingomonas caseinilyticus</name>
    <dbReference type="NCBI Taxonomy" id="2908205"/>
    <lineage>
        <taxon>Bacteria</taxon>
        <taxon>Pseudomonadati</taxon>
        <taxon>Pseudomonadota</taxon>
        <taxon>Alphaproteobacteria</taxon>
        <taxon>Sphingomonadales</taxon>
        <taxon>Sphingomonadaceae</taxon>
        <taxon>Sphingomonas</taxon>
    </lineage>
</organism>
<dbReference type="PANTHER" id="PTHR19328:SF75">
    <property type="entry name" value="ALDOSE SUGAR DEHYDROGENASE YLII"/>
    <property type="match status" value="1"/>
</dbReference>
<feature type="domain" description="Glucose/Sorbosone dehydrogenase" evidence="1">
    <location>
        <begin position="42"/>
        <end position="378"/>
    </location>
</feature>
<sequence>MSRRVLQAAMIATLCAACQSEGAAQRAASADQPFTVTEVADFDTPWAMAFLPGSGLPLTNMALLTEKEGKLWLVDVTNGKRTEVGGVPNAVVAGQGGLGDVMPHPDFAGNQRVYLSFVEGGPGGTSGAALGYGTLDLSNVAAPALKDFKVIWRQQPKESGSGHFSHRIAFGPDGYLYLTSGERQEMTPAQEFGGNLGKVLRLTAEGAPAPGNPWASRGGVAAEFWSMGHRNLLGIQFAPDGRLWESEMGPKGGDEINLILPGKNYGWPLVSNGSHYDGKDIPDHKQGDGFEAPKVWWTPSISPGAMMIYTGDKFPQWKGDALVGALSGEALIRVDIDGDKATKAENWPMGARIRAVDQGPDGSVYLLQDGNSGGKLLRLDPK</sequence>
<dbReference type="Gene3D" id="2.120.10.30">
    <property type="entry name" value="TolB, C-terminal domain"/>
    <property type="match status" value="1"/>
</dbReference>
<evidence type="ECO:0000259" key="1">
    <source>
        <dbReference type="Pfam" id="PF07995"/>
    </source>
</evidence>
<accession>A0ABT0RTQ1</accession>
<gene>
    <name evidence="2" type="ORF">LZ496_05345</name>
</gene>
<dbReference type="Pfam" id="PF07995">
    <property type="entry name" value="GSDH"/>
    <property type="match status" value="1"/>
</dbReference>
<proteinExistence type="predicted"/>
<dbReference type="PANTHER" id="PTHR19328">
    <property type="entry name" value="HEDGEHOG-INTERACTING PROTEIN"/>
    <property type="match status" value="1"/>
</dbReference>
<protein>
    <submittedName>
        <fullName evidence="2">PQQ-dependent sugar dehydrogenase</fullName>
    </submittedName>
</protein>